<dbReference type="InterPro" id="IPR050316">
    <property type="entry name" value="Tyrosinase/Hemocyanin"/>
</dbReference>
<dbReference type="PROSITE" id="PS00498">
    <property type="entry name" value="TYROSINASE_2"/>
    <property type="match status" value="1"/>
</dbReference>
<proteinExistence type="predicted"/>
<dbReference type="Pfam" id="PF00264">
    <property type="entry name" value="Tyrosinase"/>
    <property type="match status" value="1"/>
</dbReference>
<dbReference type="PANTHER" id="PTHR11474:SF125">
    <property type="entry name" value="N-ACETYL-6-HYDROXYTRYPTOPHAN OXIDASE IVOB-RELATED"/>
    <property type="match status" value="1"/>
</dbReference>
<dbReference type="eggNOG" id="ENOG502RM4B">
    <property type="taxonomic scope" value="Eukaryota"/>
</dbReference>
<dbReference type="InterPro" id="IPR008922">
    <property type="entry name" value="Di-copper_centre_dom_sf"/>
</dbReference>
<evidence type="ECO:0000256" key="1">
    <source>
        <dbReference type="ARBA" id="ARBA00022723"/>
    </source>
</evidence>
<dbReference type="Gene3D" id="1.10.1280.10">
    <property type="entry name" value="Di-copper center containing domain from catechol oxidase"/>
    <property type="match status" value="1"/>
</dbReference>
<dbReference type="SUPFAM" id="SSF48056">
    <property type="entry name" value="Di-copper centre-containing domain"/>
    <property type="match status" value="1"/>
</dbReference>
<keyword evidence="2" id="KW-0560">Oxidoreductase</keyword>
<dbReference type="PANTHER" id="PTHR11474">
    <property type="entry name" value="TYROSINASE FAMILY MEMBER"/>
    <property type="match status" value="1"/>
</dbReference>
<dbReference type="Proteomes" id="UP000012174">
    <property type="component" value="Unassembled WGS sequence"/>
</dbReference>
<keyword evidence="1" id="KW-0479">Metal-binding</keyword>
<evidence type="ECO:0000313" key="5">
    <source>
        <dbReference type="Proteomes" id="UP000012174"/>
    </source>
</evidence>
<dbReference type="KEGG" id="ela:UCREL1_11048"/>
<gene>
    <name evidence="4" type="ORF">UCREL1_11048</name>
</gene>
<evidence type="ECO:0000313" key="4">
    <source>
        <dbReference type="EMBL" id="EMR62022.1"/>
    </source>
</evidence>
<dbReference type="STRING" id="1287681.M7SCY3"/>
<keyword evidence="5" id="KW-1185">Reference proteome</keyword>
<reference evidence="5" key="1">
    <citation type="journal article" date="2013" name="Genome Announc.">
        <title>Draft genome sequence of the grapevine dieback fungus Eutypa lata UCR-EL1.</title>
        <authorList>
            <person name="Blanco-Ulate B."/>
            <person name="Rolshausen P.E."/>
            <person name="Cantu D."/>
        </authorList>
    </citation>
    <scope>NUCLEOTIDE SEQUENCE [LARGE SCALE GENOMIC DNA]</scope>
    <source>
        <strain evidence="5">UCR-EL1</strain>
    </source>
</reference>
<dbReference type="EMBL" id="KB707510">
    <property type="protein sequence ID" value="EMR62022.1"/>
    <property type="molecule type" value="Genomic_DNA"/>
</dbReference>
<accession>M7SCY3</accession>
<dbReference type="AlphaFoldDB" id="M7SCY3"/>
<dbReference type="HOGENOM" id="CLU_035914_0_2_1"/>
<evidence type="ECO:0000259" key="3">
    <source>
        <dbReference type="PROSITE" id="PS00498"/>
    </source>
</evidence>
<dbReference type="GO" id="GO:0046872">
    <property type="term" value="F:metal ion binding"/>
    <property type="evidence" value="ECO:0007669"/>
    <property type="project" value="UniProtKB-KW"/>
</dbReference>
<dbReference type="OrthoDB" id="6132182at2759"/>
<dbReference type="OMA" id="FHHAQVD"/>
<dbReference type="PRINTS" id="PR00092">
    <property type="entry name" value="TYROSINASE"/>
</dbReference>
<dbReference type="InterPro" id="IPR002227">
    <property type="entry name" value="Tyrosinase_Cu-bd"/>
</dbReference>
<evidence type="ECO:0000256" key="2">
    <source>
        <dbReference type="ARBA" id="ARBA00023002"/>
    </source>
</evidence>
<feature type="domain" description="Tyrosinase copper-binding" evidence="3">
    <location>
        <begin position="256"/>
        <end position="267"/>
    </location>
</feature>
<protein>
    <submittedName>
        <fullName evidence="4">Putative tyrosinase central domain protein</fullName>
    </submittedName>
</protein>
<name>M7SCY3_EUTLA</name>
<sequence length="339" mass="37981">MINVRQRTLLFAGRGEDDLDDEARLDYLRAVNCLASKPALTDKALAPGAVNRLDDFTYIHINQTNIIHQSGYLLPWHRLFLWQMEEALRNECGYKGYLPYWDNARFSEDPTASKVWDGSDTSFGSNGIYLENDHGPYNVILPGLVIRNFTLPKPAGTGGGCITDGPFRDLQLNLGPVAKEVIDPANKFGYEPNPRCLSRNFDPGSSVGVLNWSNATAIVASPTISALRNNIEKLWHKNSHTFIGKEGADPFCPTNDPAFYILHAQIDRLWAIWQGQDLEQRTYAIDGNRTFFGIPLDYAPDVPPSLATIEDQMDMGLGFKPKTKKGMPMTRNGMCYIYE</sequence>
<organism evidence="4 5">
    <name type="scientific">Eutypa lata (strain UCR-EL1)</name>
    <name type="common">Grapevine dieback disease fungus</name>
    <name type="synonym">Eutypa armeniacae</name>
    <dbReference type="NCBI Taxonomy" id="1287681"/>
    <lineage>
        <taxon>Eukaryota</taxon>
        <taxon>Fungi</taxon>
        <taxon>Dikarya</taxon>
        <taxon>Ascomycota</taxon>
        <taxon>Pezizomycotina</taxon>
        <taxon>Sordariomycetes</taxon>
        <taxon>Xylariomycetidae</taxon>
        <taxon>Xylariales</taxon>
        <taxon>Diatrypaceae</taxon>
        <taxon>Eutypa</taxon>
    </lineage>
</organism>
<dbReference type="GO" id="GO:0016491">
    <property type="term" value="F:oxidoreductase activity"/>
    <property type="evidence" value="ECO:0007669"/>
    <property type="project" value="UniProtKB-KW"/>
</dbReference>